<comment type="caution">
    <text evidence="4">The sequence shown here is derived from an EMBL/GenBank/DDBJ whole genome shotgun (WGS) entry which is preliminary data.</text>
</comment>
<feature type="signal peptide" evidence="3">
    <location>
        <begin position="1"/>
        <end position="26"/>
    </location>
</feature>
<feature type="transmembrane region" description="Helical" evidence="2">
    <location>
        <begin position="579"/>
        <end position="604"/>
    </location>
</feature>
<sequence length="897" mass="101057">MSHTLQYSPWLKFPLYWLFVLEFCLAEIAVEDKPLDLLDSILLPSQVDSESSKSHTTRDQKANDHHLPGYEGWPVYAQAAPNRRQNHFVSPLVAKELRETICPQVRCITFRNQTSERVQLGCRLDSNRLVNHEILDEVKCRYWKNPTTQTGMPGAGLDLIGPSTNDGRGFDLKIILSPNPQSDNNRAARELNEGSERRIQIDELSPGLLSWLIQTLRITLFMQKSPVHLTLSFIYIKKLRRVDLGDLSAQAHVTRLSLWNPFEWDEDSLIPFPTSPIEPSYTPSLIRTQVPPYFRLTIFCDHANRNPSFRRLWLPWKSWQVRFNHCHDLYVCRTWLSKYPVCDKQAQIDPSKPPAYMPSSFLMPKLPTLDMTTLSTLFRVPTPAARVRADNQILYENQCQMEPSPLDPLDDLKLDYEKSCWQPGAYQPQRIGDSLELILPGSEKSSTPTGNTGIHLTGSDRSTMSGNAMTDTNTIATTVTSSSSHVSTTEEIITPASVTTSTATITGSLAPIVELESNKFVNVLPDDSTSVLSKMENNLSPVDITSSPTVGFRDLAKRNRITDIPQTTLVKKQVSTSHLTTAVIVLSVLVTALLMGVIFLVLWVRSRQRDRKRNAPQINGFIPYTDNSVYPGQHHRSQQWEIPVEKRPSTQEPNHRYATLGASSSMLLKLDNSTCTGNVRYNGVVVNGCEKTSRYGVTTKHNPNNSMYSISRPTVYGGVIPNGTDPTHGSLIFRPPLTPKQKLAERRRASHPSESPSLQRRQSSVTRLHKPEDEYRGTSAGQRTPGLDRSTHWLTSSQSSLHSRSRTRANDPGAVLNGRRLGSSPMLASHNVAVSDMIRLRPDQSPPVRMKKRKYSPMRQPKKQHTLVFEDGDLDEDKWPVGLRSSLRKLCKSQLLL</sequence>
<evidence type="ECO:0000256" key="2">
    <source>
        <dbReference type="SAM" id="Phobius"/>
    </source>
</evidence>
<reference evidence="4" key="1">
    <citation type="submission" date="2019-03" db="EMBL/GenBank/DDBJ databases">
        <title>Improved annotation for the trematode Fasciola hepatica.</title>
        <authorList>
            <person name="Choi Y.-J."/>
            <person name="Martin J."/>
            <person name="Mitreva M."/>
        </authorList>
    </citation>
    <scope>NUCLEOTIDE SEQUENCE [LARGE SCALE GENOMIC DNA]</scope>
</reference>
<keyword evidence="2" id="KW-0812">Transmembrane</keyword>
<feature type="compositionally biased region" description="Low complexity" evidence="1">
    <location>
        <begin position="792"/>
        <end position="802"/>
    </location>
</feature>
<feature type="compositionally biased region" description="Polar residues" evidence="1">
    <location>
        <begin position="443"/>
        <end position="466"/>
    </location>
</feature>
<keyword evidence="2" id="KW-0472">Membrane</keyword>
<evidence type="ECO:0000313" key="5">
    <source>
        <dbReference type="Proteomes" id="UP000230066"/>
    </source>
</evidence>
<protein>
    <submittedName>
        <fullName evidence="4">Uncharacterized protein</fullName>
    </submittedName>
</protein>
<dbReference type="EMBL" id="JXXN02000650">
    <property type="protein sequence ID" value="THD26714.1"/>
    <property type="molecule type" value="Genomic_DNA"/>
</dbReference>
<keyword evidence="2" id="KW-1133">Transmembrane helix</keyword>
<name>A0A2H1CMU3_FASHE</name>
<proteinExistence type="predicted"/>
<feature type="region of interest" description="Disordered" evidence="1">
    <location>
        <begin position="741"/>
        <end position="823"/>
    </location>
</feature>
<keyword evidence="5" id="KW-1185">Reference proteome</keyword>
<evidence type="ECO:0000256" key="1">
    <source>
        <dbReference type="SAM" id="MobiDB-lite"/>
    </source>
</evidence>
<feature type="chain" id="PRO_5043399976" evidence="3">
    <location>
        <begin position="27"/>
        <end position="897"/>
    </location>
</feature>
<gene>
    <name evidence="4" type="ORF">D915_002475</name>
</gene>
<evidence type="ECO:0000313" key="4">
    <source>
        <dbReference type="EMBL" id="THD26714.1"/>
    </source>
</evidence>
<keyword evidence="3" id="KW-0732">Signal</keyword>
<dbReference type="Proteomes" id="UP000230066">
    <property type="component" value="Unassembled WGS sequence"/>
</dbReference>
<accession>A0A2H1CMU3</accession>
<feature type="compositionally biased region" description="Polar residues" evidence="1">
    <location>
        <begin position="752"/>
        <end position="766"/>
    </location>
</feature>
<dbReference type="AlphaFoldDB" id="A0A2H1CMU3"/>
<evidence type="ECO:0000256" key="3">
    <source>
        <dbReference type="SAM" id="SignalP"/>
    </source>
</evidence>
<organism evidence="4 5">
    <name type="scientific">Fasciola hepatica</name>
    <name type="common">Liver fluke</name>
    <dbReference type="NCBI Taxonomy" id="6192"/>
    <lineage>
        <taxon>Eukaryota</taxon>
        <taxon>Metazoa</taxon>
        <taxon>Spiralia</taxon>
        <taxon>Lophotrochozoa</taxon>
        <taxon>Platyhelminthes</taxon>
        <taxon>Trematoda</taxon>
        <taxon>Digenea</taxon>
        <taxon>Plagiorchiida</taxon>
        <taxon>Echinostomata</taxon>
        <taxon>Echinostomatoidea</taxon>
        <taxon>Fasciolidae</taxon>
        <taxon>Fasciola</taxon>
    </lineage>
</organism>
<feature type="region of interest" description="Disordered" evidence="1">
    <location>
        <begin position="442"/>
        <end position="466"/>
    </location>
</feature>